<feature type="transmembrane region" description="Helical" evidence="1">
    <location>
        <begin position="12"/>
        <end position="33"/>
    </location>
</feature>
<dbReference type="RefSeq" id="WP_042555038.1">
    <property type="nucleotide sequence ID" value="NZ_JXQW01000046.1"/>
</dbReference>
<dbReference type="EMBL" id="JXQW01000046">
    <property type="protein sequence ID" value="KIP98240.1"/>
    <property type="molecule type" value="Genomic_DNA"/>
</dbReference>
<dbReference type="InterPro" id="IPR032314">
    <property type="entry name" value="DUF4845"/>
</dbReference>
<keyword evidence="1" id="KW-0812">Transmembrane</keyword>
<keyword evidence="1" id="KW-0472">Membrane</keyword>
<dbReference type="AlphaFoldDB" id="A0A0D0IYF0"/>
<evidence type="ECO:0000256" key="1">
    <source>
        <dbReference type="SAM" id="Phobius"/>
    </source>
</evidence>
<name>A0A0D0IYF0_9PSED</name>
<evidence type="ECO:0000313" key="3">
    <source>
        <dbReference type="Proteomes" id="UP000032068"/>
    </source>
</evidence>
<evidence type="ECO:0000313" key="2">
    <source>
        <dbReference type="EMBL" id="KIP98240.1"/>
    </source>
</evidence>
<sequence length="125" mass="14380">MKFARSQQGLSIVSWLVVLAVVAFLASTAFKVVPHYLDYMSMEKIITSVETDKLQDVRTVGDFYAHVSRGMTVNSIRDLNPQDVLKVTIVNNEFLAHLKYEKRESLIENIDLVVNFDKEFRVRMP</sequence>
<proteinExistence type="predicted"/>
<organism evidence="2 3">
    <name type="scientific">Pseudomonas fulva</name>
    <dbReference type="NCBI Taxonomy" id="47880"/>
    <lineage>
        <taxon>Bacteria</taxon>
        <taxon>Pseudomonadati</taxon>
        <taxon>Pseudomonadota</taxon>
        <taxon>Gammaproteobacteria</taxon>
        <taxon>Pseudomonadales</taxon>
        <taxon>Pseudomonadaceae</taxon>
        <taxon>Pseudomonas</taxon>
    </lineage>
</organism>
<keyword evidence="1" id="KW-1133">Transmembrane helix</keyword>
<dbReference type="OrthoDB" id="5734946at2"/>
<reference evidence="2 3" key="1">
    <citation type="submission" date="2014-12" db="EMBL/GenBank/DDBJ databases">
        <title>16Stimator: statistical estimation of ribosomal gene copy numbers from draft genome assemblies.</title>
        <authorList>
            <person name="Perisin M.A."/>
            <person name="Vetter M."/>
            <person name="Gilbert J.A."/>
            <person name="Bergelson J."/>
        </authorList>
    </citation>
    <scope>NUCLEOTIDE SEQUENCE [LARGE SCALE GENOMIC DNA]</scope>
    <source>
        <strain evidence="2 3">MEJ086</strain>
    </source>
</reference>
<gene>
    <name evidence="2" type="ORF">RU08_17035</name>
</gene>
<evidence type="ECO:0008006" key="4">
    <source>
        <dbReference type="Google" id="ProtNLM"/>
    </source>
</evidence>
<protein>
    <recommendedName>
        <fullName evidence="4">DUF4845 domain-containing protein</fullName>
    </recommendedName>
</protein>
<comment type="caution">
    <text evidence="2">The sequence shown here is derived from an EMBL/GenBank/DDBJ whole genome shotgun (WGS) entry which is preliminary data.</text>
</comment>
<accession>A0A0D0IYF0</accession>
<dbReference type="Pfam" id="PF16137">
    <property type="entry name" value="DUF4845"/>
    <property type="match status" value="1"/>
</dbReference>
<dbReference type="Proteomes" id="UP000032068">
    <property type="component" value="Unassembled WGS sequence"/>
</dbReference>